<sequence>MPITSKYPPSTPSPIRSLMTKLISRNSDKNLPRKLVSTPFAASLLSPLSSTEMQHRELQLQRIASIAVLDATRSKKNELVITVKLTLKPDGIFVPNNPPISLTFHDVNQLSRVLAFCVDKSTRDCSENCEFCSELTTYLSTHWVRDPLVAVVNMGETVLRKPSLAMHLTRLVSFATGKGMAIPPIAVSTDTAGAVQLIPQLAPIGVVQEKKALKCTAQNEVVAVLYDFFNVFDQPSMKKTH</sequence>
<accession>A0AAD9LCX9</accession>
<comment type="caution">
    <text evidence="1">The sequence shown here is derived from an EMBL/GenBank/DDBJ whole genome shotgun (WGS) entry which is preliminary data.</text>
</comment>
<evidence type="ECO:0000313" key="2">
    <source>
        <dbReference type="Proteomes" id="UP001259832"/>
    </source>
</evidence>
<dbReference type="Proteomes" id="UP001259832">
    <property type="component" value="Unassembled WGS sequence"/>
</dbReference>
<reference evidence="1" key="1">
    <citation type="submission" date="2023-08" db="EMBL/GenBank/DDBJ databases">
        <title>Reference Genome Resource for the Citrus Pathogen Phytophthora citrophthora.</title>
        <authorList>
            <person name="Moller H."/>
            <person name="Coetzee B."/>
            <person name="Rose L.J."/>
            <person name="Van Niekerk J.M."/>
        </authorList>
    </citation>
    <scope>NUCLEOTIDE SEQUENCE</scope>
    <source>
        <strain evidence="1">STE-U-9442</strain>
    </source>
</reference>
<evidence type="ECO:0000313" key="1">
    <source>
        <dbReference type="EMBL" id="KAK1932078.1"/>
    </source>
</evidence>
<dbReference type="AlphaFoldDB" id="A0AAD9LCX9"/>
<protein>
    <submittedName>
        <fullName evidence="1">Uncharacterized protein</fullName>
    </submittedName>
</protein>
<proteinExistence type="predicted"/>
<organism evidence="1 2">
    <name type="scientific">Phytophthora citrophthora</name>
    <dbReference type="NCBI Taxonomy" id="4793"/>
    <lineage>
        <taxon>Eukaryota</taxon>
        <taxon>Sar</taxon>
        <taxon>Stramenopiles</taxon>
        <taxon>Oomycota</taxon>
        <taxon>Peronosporomycetes</taxon>
        <taxon>Peronosporales</taxon>
        <taxon>Peronosporaceae</taxon>
        <taxon>Phytophthora</taxon>
    </lineage>
</organism>
<name>A0AAD9LCX9_9STRA</name>
<keyword evidence="2" id="KW-1185">Reference proteome</keyword>
<gene>
    <name evidence="1" type="ORF">P3T76_012578</name>
</gene>
<dbReference type="EMBL" id="JASMQC010000031">
    <property type="protein sequence ID" value="KAK1932078.1"/>
    <property type="molecule type" value="Genomic_DNA"/>
</dbReference>